<name>U2DVZ6_9BACE</name>
<dbReference type="HOGENOM" id="CLU_182040_0_0_10"/>
<evidence type="ECO:0000313" key="2">
    <source>
        <dbReference type="Proteomes" id="UP000016496"/>
    </source>
</evidence>
<gene>
    <name evidence="1" type="ORF">HMPREF1981_01331</name>
</gene>
<comment type="caution">
    <text evidence="1">The sequence shown here is derived from an EMBL/GenBank/DDBJ whole genome shotgun (WGS) entry which is preliminary data.</text>
</comment>
<organism evidence="1 2">
    <name type="scientific">Bacteroides pyogenes F0041</name>
    <dbReference type="NCBI Taxonomy" id="1321819"/>
    <lineage>
        <taxon>Bacteria</taxon>
        <taxon>Pseudomonadati</taxon>
        <taxon>Bacteroidota</taxon>
        <taxon>Bacteroidia</taxon>
        <taxon>Bacteroidales</taxon>
        <taxon>Bacteroidaceae</taxon>
        <taxon>Bacteroides</taxon>
    </lineage>
</organism>
<proteinExistence type="predicted"/>
<evidence type="ECO:0000313" key="1">
    <source>
        <dbReference type="EMBL" id="ERI85817.1"/>
    </source>
</evidence>
<dbReference type="EMBL" id="AWSV01000075">
    <property type="protein sequence ID" value="ERI85817.1"/>
    <property type="molecule type" value="Genomic_DNA"/>
</dbReference>
<protein>
    <submittedName>
        <fullName evidence="1">Uncharacterized protein</fullName>
    </submittedName>
</protein>
<sequence>MIQNFTVLMMKTAENFIWQKRDSLFEESVFLYSVKLNVCRNNLKIFIELKADYTELYGDLDENNREFRLTEKGSFVQPEQRNPFYCSAASDACGCYFL</sequence>
<dbReference type="Proteomes" id="UP000016496">
    <property type="component" value="Unassembled WGS sequence"/>
</dbReference>
<dbReference type="PATRIC" id="fig|1321819.3.peg.1215"/>
<dbReference type="AlphaFoldDB" id="U2DVZ6"/>
<reference evidence="1 2" key="1">
    <citation type="submission" date="2013-08" db="EMBL/GenBank/DDBJ databases">
        <authorList>
            <person name="Weinstock G."/>
            <person name="Sodergren E."/>
            <person name="Wylie T."/>
            <person name="Fulton L."/>
            <person name="Fulton R."/>
            <person name="Fronick C."/>
            <person name="O'Laughlin M."/>
            <person name="Godfrey J."/>
            <person name="Miner T."/>
            <person name="Herter B."/>
            <person name="Appelbaum E."/>
            <person name="Cordes M."/>
            <person name="Lek S."/>
            <person name="Wollam A."/>
            <person name="Pepin K.H."/>
            <person name="Palsikar V.B."/>
            <person name="Mitreva M."/>
            <person name="Wilson R.K."/>
        </authorList>
    </citation>
    <scope>NUCLEOTIDE SEQUENCE [LARGE SCALE GENOMIC DNA]</scope>
    <source>
        <strain evidence="1 2">F0041</strain>
    </source>
</reference>
<accession>U2DVZ6</accession>